<sequence>MRRTCRQTELIRGAERKIRGTRRLTKATRVRNSHAVHRKAACREVSPEIRSVREGRIRLGSVAPLLSRRAKTLAMNGYYNYYSDDEEDDVSDNSDEDNFTEDEYDDDGDHDHDDDNDELYDNDHHHHHRSCDRHRTPIHVKKHYEEYEDELFPPPSSSSSSYPISASQLLRTRRQPKSYRTHKSAIKTSVATKSAPTKAVSGVKLKKSTARRNPKNKNKKVKAAFRASRSGPITRSRGRAPMNNG</sequence>
<feature type="compositionally biased region" description="Acidic residues" evidence="1">
    <location>
        <begin position="83"/>
        <end position="120"/>
    </location>
</feature>
<proteinExistence type="predicted"/>
<feature type="compositionally biased region" description="Polar residues" evidence="1">
    <location>
        <begin position="186"/>
        <end position="195"/>
    </location>
</feature>
<feature type="compositionally biased region" description="Basic residues" evidence="1">
    <location>
        <begin position="171"/>
        <end position="185"/>
    </location>
</feature>
<dbReference type="OrthoDB" id="5855744at2759"/>
<feature type="region of interest" description="Disordered" evidence="1">
    <location>
        <begin position="82"/>
        <end position="133"/>
    </location>
</feature>
<dbReference type="EMBL" id="UPTC01000058">
    <property type="protein sequence ID" value="VBB25998.1"/>
    <property type="molecule type" value="Genomic_DNA"/>
</dbReference>
<evidence type="ECO:0000313" key="2">
    <source>
        <dbReference type="EMBL" id="VBB25998.1"/>
    </source>
</evidence>
<dbReference type="Proteomes" id="UP000276991">
    <property type="component" value="Unassembled WGS sequence"/>
</dbReference>
<protein>
    <submittedName>
        <fullName evidence="2">Uncharacterized protein</fullName>
    </submittedName>
</protein>
<feature type="region of interest" description="Disordered" evidence="1">
    <location>
        <begin position="169"/>
        <end position="245"/>
    </location>
</feature>
<accession>A0A498S3P4</accession>
<organism evidence="2 3">
    <name type="scientific">Acanthocheilonema viteae</name>
    <name type="common">Filarial nematode worm</name>
    <name type="synonym">Dipetalonema viteae</name>
    <dbReference type="NCBI Taxonomy" id="6277"/>
    <lineage>
        <taxon>Eukaryota</taxon>
        <taxon>Metazoa</taxon>
        <taxon>Ecdysozoa</taxon>
        <taxon>Nematoda</taxon>
        <taxon>Chromadorea</taxon>
        <taxon>Rhabditida</taxon>
        <taxon>Spirurina</taxon>
        <taxon>Spiruromorpha</taxon>
        <taxon>Filarioidea</taxon>
        <taxon>Onchocercidae</taxon>
        <taxon>Acanthocheilonema</taxon>
    </lineage>
</organism>
<gene>
    <name evidence="2" type="ORF">NAV_LOCUS828</name>
</gene>
<reference evidence="2 3" key="1">
    <citation type="submission" date="2018-08" db="EMBL/GenBank/DDBJ databases">
        <authorList>
            <person name="Laetsch R D."/>
            <person name="Stevens L."/>
            <person name="Kumar S."/>
            <person name="Blaxter L. M."/>
        </authorList>
    </citation>
    <scope>NUCLEOTIDE SEQUENCE [LARGE SCALE GENOMIC DNA]</scope>
</reference>
<evidence type="ECO:0000256" key="1">
    <source>
        <dbReference type="SAM" id="MobiDB-lite"/>
    </source>
</evidence>
<dbReference type="AlphaFoldDB" id="A0A498S3P4"/>
<evidence type="ECO:0000313" key="3">
    <source>
        <dbReference type="Proteomes" id="UP000276991"/>
    </source>
</evidence>
<keyword evidence="3" id="KW-1185">Reference proteome</keyword>
<name>A0A498S3P4_ACAVI</name>
<feature type="compositionally biased region" description="Basic residues" evidence="1">
    <location>
        <begin position="204"/>
        <end position="223"/>
    </location>
</feature>